<comment type="caution">
    <text evidence="1">The sequence shown here is derived from an EMBL/GenBank/DDBJ whole genome shotgun (WGS) entry which is preliminary data.</text>
</comment>
<sequence length="90" mass="10128">MEKPVSWNAILLTKFLRTICRTVHSNASTQFPINAINVVVKGVLPMQQYLEAQPSMQVDEVPTENEPEQEPVNALQFVPVQTSVMAYNNI</sequence>
<gene>
    <name evidence="1" type="ORF">AVEN_93447_1</name>
</gene>
<name>A0A4Y2AP33_ARAVE</name>
<dbReference type="Proteomes" id="UP000499080">
    <property type="component" value="Unassembled WGS sequence"/>
</dbReference>
<proteinExistence type="predicted"/>
<reference evidence="1 2" key="1">
    <citation type="journal article" date="2019" name="Sci. Rep.">
        <title>Orb-weaving spider Araneus ventricosus genome elucidates the spidroin gene catalogue.</title>
        <authorList>
            <person name="Kono N."/>
            <person name="Nakamura H."/>
            <person name="Ohtoshi R."/>
            <person name="Moran D.A.P."/>
            <person name="Shinohara A."/>
            <person name="Yoshida Y."/>
            <person name="Fujiwara M."/>
            <person name="Mori M."/>
            <person name="Tomita M."/>
            <person name="Arakawa K."/>
        </authorList>
    </citation>
    <scope>NUCLEOTIDE SEQUENCE [LARGE SCALE GENOMIC DNA]</scope>
</reference>
<evidence type="ECO:0000313" key="2">
    <source>
        <dbReference type="Proteomes" id="UP000499080"/>
    </source>
</evidence>
<organism evidence="1 2">
    <name type="scientific">Araneus ventricosus</name>
    <name type="common">Orbweaver spider</name>
    <name type="synonym">Epeira ventricosa</name>
    <dbReference type="NCBI Taxonomy" id="182803"/>
    <lineage>
        <taxon>Eukaryota</taxon>
        <taxon>Metazoa</taxon>
        <taxon>Ecdysozoa</taxon>
        <taxon>Arthropoda</taxon>
        <taxon>Chelicerata</taxon>
        <taxon>Arachnida</taxon>
        <taxon>Araneae</taxon>
        <taxon>Araneomorphae</taxon>
        <taxon>Entelegynae</taxon>
        <taxon>Araneoidea</taxon>
        <taxon>Araneidae</taxon>
        <taxon>Araneus</taxon>
    </lineage>
</organism>
<protein>
    <submittedName>
        <fullName evidence="1">Uncharacterized protein</fullName>
    </submittedName>
</protein>
<evidence type="ECO:0000313" key="1">
    <source>
        <dbReference type="EMBL" id="GBL81661.1"/>
    </source>
</evidence>
<dbReference type="EMBL" id="BGPR01000026">
    <property type="protein sequence ID" value="GBL81661.1"/>
    <property type="molecule type" value="Genomic_DNA"/>
</dbReference>
<dbReference type="AlphaFoldDB" id="A0A4Y2AP33"/>
<keyword evidence="2" id="KW-1185">Reference proteome</keyword>
<accession>A0A4Y2AP33</accession>